<sequence length="301" mass="31728">MPLADAGWMKPNSSISFEGQVGLVTGAAGGLGLAYSRLLAQRGAHVVMHDVGAATDGTGTDPQRIAQAVAALHAQGLPVEAASGPINQRNGCHALVQDILRRHGRLDFIIHNAGWVAYAGIEVVEDDALEQMLCLAAKTPLWLAQAAWPAMRAAGGGRIVLTTSDRALYPQYAQRGLCGYAMAKLAAQGLVNVLALEGAEHGIVVNAVSPVAKTRMWGIEGEPDELHPEAVAPGVAFLASTRCRQGGWTLRASNGQFHALRLQEAEHVTYPRDLHAVAADSIESVALQWPVIARPSVDARG</sequence>
<accession>A0AA38XYW9</accession>
<dbReference type="InterPro" id="IPR036291">
    <property type="entry name" value="NAD(P)-bd_dom_sf"/>
</dbReference>
<reference evidence="4" key="1">
    <citation type="submission" date="2022-10" db="EMBL/GenBank/DDBJ databases">
        <title>Culturing micro-colonial fungi from biological soil crusts in the Mojave desert and describing Neophaeococcomyces mojavensis, and introducing the new genera and species Taxawa tesnikishii.</title>
        <authorList>
            <person name="Kurbessoian T."/>
            <person name="Stajich J.E."/>
        </authorList>
    </citation>
    <scope>NUCLEOTIDE SEQUENCE</scope>
    <source>
        <strain evidence="4">TK_35</strain>
    </source>
</reference>
<dbReference type="AlphaFoldDB" id="A0AA38XYW9"/>
<dbReference type="PANTHER" id="PTHR45024">
    <property type="entry name" value="DEHYDROGENASES, SHORT CHAIN"/>
    <property type="match status" value="1"/>
</dbReference>
<evidence type="ECO:0000313" key="4">
    <source>
        <dbReference type="EMBL" id="KAJ9628971.1"/>
    </source>
</evidence>
<dbReference type="Gene3D" id="3.40.50.720">
    <property type="entry name" value="NAD(P)-binding Rossmann-like Domain"/>
    <property type="match status" value="1"/>
</dbReference>
<evidence type="ECO:0008006" key="5">
    <source>
        <dbReference type="Google" id="ProtNLM"/>
    </source>
</evidence>
<dbReference type="InterPro" id="IPR051687">
    <property type="entry name" value="Peroxisomal_Beta-Oxidation"/>
</dbReference>
<dbReference type="PROSITE" id="PS00061">
    <property type="entry name" value="ADH_SHORT"/>
    <property type="match status" value="1"/>
</dbReference>
<proteinExistence type="inferred from homology"/>
<evidence type="ECO:0000256" key="2">
    <source>
        <dbReference type="ARBA" id="ARBA00022857"/>
    </source>
</evidence>
<dbReference type="SUPFAM" id="SSF51735">
    <property type="entry name" value="NAD(P)-binding Rossmann-fold domains"/>
    <property type="match status" value="1"/>
</dbReference>
<keyword evidence="2" id="KW-0521">NADP</keyword>
<dbReference type="InterPro" id="IPR020904">
    <property type="entry name" value="Sc_DH/Rdtase_CS"/>
</dbReference>
<comment type="similarity">
    <text evidence="1">Belongs to the short-chain dehydrogenases/reductases (SDR) family.</text>
</comment>
<organism evidence="4">
    <name type="scientific">Knufia peltigerae</name>
    <dbReference type="NCBI Taxonomy" id="1002370"/>
    <lineage>
        <taxon>Eukaryota</taxon>
        <taxon>Fungi</taxon>
        <taxon>Dikarya</taxon>
        <taxon>Ascomycota</taxon>
        <taxon>Pezizomycotina</taxon>
        <taxon>Eurotiomycetes</taxon>
        <taxon>Chaetothyriomycetidae</taxon>
        <taxon>Chaetothyriales</taxon>
        <taxon>Trichomeriaceae</taxon>
        <taxon>Knufia</taxon>
    </lineage>
</organism>
<protein>
    <recommendedName>
        <fullName evidence="5">Short-chain dehydrogenase</fullName>
    </recommendedName>
</protein>
<dbReference type="Pfam" id="PF00106">
    <property type="entry name" value="adh_short"/>
    <property type="match status" value="1"/>
</dbReference>
<gene>
    <name evidence="4" type="ORF">H2204_009129</name>
</gene>
<dbReference type="CDD" id="cd05233">
    <property type="entry name" value="SDR_c"/>
    <property type="match status" value="1"/>
</dbReference>
<dbReference type="PRINTS" id="PR00081">
    <property type="entry name" value="GDHRDH"/>
</dbReference>
<name>A0AA38XYW9_9EURO</name>
<evidence type="ECO:0000256" key="1">
    <source>
        <dbReference type="ARBA" id="ARBA00006484"/>
    </source>
</evidence>
<dbReference type="InterPro" id="IPR002347">
    <property type="entry name" value="SDR_fam"/>
</dbReference>
<dbReference type="EMBL" id="JAPDRN010000070">
    <property type="protein sequence ID" value="KAJ9628971.1"/>
    <property type="molecule type" value="Genomic_DNA"/>
</dbReference>
<comment type="caution">
    <text evidence="4">The sequence shown here is derived from an EMBL/GenBank/DDBJ whole genome shotgun (WGS) entry which is preliminary data.</text>
</comment>
<keyword evidence="3" id="KW-0560">Oxidoreductase</keyword>
<dbReference type="PANTHER" id="PTHR45024:SF2">
    <property type="entry name" value="SCP2 DOMAIN-CONTAINING PROTEIN"/>
    <property type="match status" value="1"/>
</dbReference>
<dbReference type="GO" id="GO:0016491">
    <property type="term" value="F:oxidoreductase activity"/>
    <property type="evidence" value="ECO:0007669"/>
    <property type="project" value="UniProtKB-KW"/>
</dbReference>
<evidence type="ECO:0000256" key="3">
    <source>
        <dbReference type="ARBA" id="ARBA00023002"/>
    </source>
</evidence>